<feature type="transmembrane region" description="Helical" evidence="1">
    <location>
        <begin position="448"/>
        <end position="466"/>
    </location>
</feature>
<organism evidence="2 3">
    <name type="scientific">Proteiniphilum saccharofermentans</name>
    <dbReference type="NCBI Taxonomy" id="1642647"/>
    <lineage>
        <taxon>Bacteria</taxon>
        <taxon>Pseudomonadati</taxon>
        <taxon>Bacteroidota</taxon>
        <taxon>Bacteroidia</taxon>
        <taxon>Bacteroidales</taxon>
        <taxon>Dysgonomonadaceae</taxon>
        <taxon>Proteiniphilum</taxon>
    </lineage>
</organism>
<dbReference type="Pfam" id="PF18940">
    <property type="entry name" value="DUF5687"/>
    <property type="match status" value="1"/>
</dbReference>
<evidence type="ECO:0000313" key="3">
    <source>
        <dbReference type="Proteomes" id="UP000187464"/>
    </source>
</evidence>
<proteinExistence type="predicted"/>
<keyword evidence="1" id="KW-1133">Transmembrane helix</keyword>
<feature type="transmembrane region" description="Helical" evidence="1">
    <location>
        <begin position="60"/>
        <end position="82"/>
    </location>
</feature>
<name>A0A1R3T4B8_9BACT</name>
<feature type="transmembrane region" description="Helical" evidence="1">
    <location>
        <begin position="308"/>
        <end position="331"/>
    </location>
</feature>
<feature type="transmembrane region" description="Helical" evidence="1">
    <location>
        <begin position="142"/>
        <end position="162"/>
    </location>
</feature>
<keyword evidence="3" id="KW-1185">Reference proteome</keyword>
<reference evidence="2 3" key="1">
    <citation type="submission" date="2016-08" db="EMBL/GenBank/DDBJ databases">
        <authorList>
            <person name="Seilhamer J.J."/>
        </authorList>
    </citation>
    <scope>NUCLEOTIDE SEQUENCE [LARGE SCALE GENOMIC DNA]</scope>
    <source>
        <strain evidence="2">M3/6</strain>
    </source>
</reference>
<dbReference type="KEGG" id="psac:PSM36_2092"/>
<dbReference type="STRING" id="1642647.PSM36_2092"/>
<dbReference type="EMBL" id="LT605205">
    <property type="protein sequence ID" value="SCD20899.1"/>
    <property type="molecule type" value="Genomic_DNA"/>
</dbReference>
<gene>
    <name evidence="2" type="ORF">PSM36_2092</name>
</gene>
<sequence>MYKILFKHYLLKTFRSPGYYKNLIVNIFVGLTALYFIVILVMMGFMLPRLLEEIAPQQDAAATFNSIIIYGVIALLMIRYLMQPLSTLNIENYQVLPIKRETLVNYLLLKPLFNPLNYIVLCFAIPFAITGVYPVYEVAGAFRFIFVVIFLIWFDTLLAPFLKRKFSNILSGTIVFLAIGGVLAGLEYFNIFSLSQLSQQLFDLVSKTPLVWISLLLPVLLAFLLNKHYFAKNYYPENFDKKVKRTESDSGKFTFMERFGKIGEIISLEIRLVLRHKRTKRTLYTALFFLLYGLLFYPNPIYSNNPGWLLFVAIFVTGTGMLIFGQWIINWDGVHFDFLMTRDIDTQTYIRANYFLMLSLCIASFIATTPYLFFGTKIIIYHLVALIYNVGVNIYVYLFGATFNTKRLELSRGNSMNMQGVSYKNFLVMIPLLVIPITLVMLFDLFSAAHIALIIISLMGLAGILFREPLLKIIENQFLRRKYALCAGFRKKE</sequence>
<feature type="transmembrane region" description="Helical" evidence="1">
    <location>
        <begin position="352"/>
        <end position="373"/>
    </location>
</feature>
<feature type="transmembrane region" description="Helical" evidence="1">
    <location>
        <begin position="209"/>
        <end position="226"/>
    </location>
</feature>
<feature type="transmembrane region" description="Helical" evidence="1">
    <location>
        <begin position="23"/>
        <end position="48"/>
    </location>
</feature>
<dbReference type="InterPro" id="IPR043742">
    <property type="entry name" value="DUF5687"/>
</dbReference>
<accession>A0A1R3T4B8</accession>
<keyword evidence="1" id="KW-0472">Membrane</keyword>
<feature type="transmembrane region" description="Helical" evidence="1">
    <location>
        <begin position="169"/>
        <end position="189"/>
    </location>
</feature>
<dbReference type="Proteomes" id="UP000187464">
    <property type="component" value="Chromosome I"/>
</dbReference>
<keyword evidence="1" id="KW-0812">Transmembrane</keyword>
<evidence type="ECO:0000313" key="2">
    <source>
        <dbReference type="EMBL" id="SCD20899.1"/>
    </source>
</evidence>
<protein>
    <submittedName>
        <fullName evidence="2">Uncharacterized protein</fullName>
    </submittedName>
</protein>
<dbReference type="AlphaFoldDB" id="A0A1R3T4B8"/>
<feature type="transmembrane region" description="Helical" evidence="1">
    <location>
        <begin position="379"/>
        <end position="400"/>
    </location>
</feature>
<dbReference type="RefSeq" id="WP_076930824.1">
    <property type="nucleotide sequence ID" value="NZ_LT605205.1"/>
</dbReference>
<feature type="transmembrane region" description="Helical" evidence="1">
    <location>
        <begin position="421"/>
        <end position="442"/>
    </location>
</feature>
<evidence type="ECO:0000256" key="1">
    <source>
        <dbReference type="SAM" id="Phobius"/>
    </source>
</evidence>
<feature type="transmembrane region" description="Helical" evidence="1">
    <location>
        <begin position="283"/>
        <end position="302"/>
    </location>
</feature>